<gene>
    <name evidence="1" type="ORF">g.46934</name>
</gene>
<reference evidence="1" key="1">
    <citation type="submission" date="2015-11" db="EMBL/GenBank/DDBJ databases">
        <title>De novo transcriptome assembly of four potential Pierce s Disease insect vectors from Arizona vineyards.</title>
        <authorList>
            <person name="Tassone E.E."/>
        </authorList>
    </citation>
    <scope>NUCLEOTIDE SEQUENCE</scope>
</reference>
<organism evidence="1">
    <name type="scientific">Cuerna arida</name>
    <dbReference type="NCBI Taxonomy" id="1464854"/>
    <lineage>
        <taxon>Eukaryota</taxon>
        <taxon>Metazoa</taxon>
        <taxon>Ecdysozoa</taxon>
        <taxon>Arthropoda</taxon>
        <taxon>Hexapoda</taxon>
        <taxon>Insecta</taxon>
        <taxon>Pterygota</taxon>
        <taxon>Neoptera</taxon>
        <taxon>Paraneoptera</taxon>
        <taxon>Hemiptera</taxon>
        <taxon>Auchenorrhyncha</taxon>
        <taxon>Membracoidea</taxon>
        <taxon>Cicadellidae</taxon>
        <taxon>Cicadellinae</taxon>
        <taxon>Proconiini</taxon>
        <taxon>Cuerna</taxon>
    </lineage>
</organism>
<dbReference type="AlphaFoldDB" id="A0A1B6GG34"/>
<proteinExistence type="predicted"/>
<feature type="non-terminal residue" evidence="1">
    <location>
        <position position="1"/>
    </location>
</feature>
<sequence length="115" mass="13387">KECIATNNNNRLPPFEQFNKLKPVANEKYQDLNLNMDNTHDKLRNVPTYQDNSMKYVTSELHTGVRNHIQSGLASYSVKLPSRSTKHKQTYLKKQEKLEAHQQLKSTQVLYDTNP</sequence>
<dbReference type="EMBL" id="GECZ01008361">
    <property type="protein sequence ID" value="JAS61408.1"/>
    <property type="molecule type" value="Transcribed_RNA"/>
</dbReference>
<evidence type="ECO:0000313" key="1">
    <source>
        <dbReference type="EMBL" id="JAS61408.1"/>
    </source>
</evidence>
<accession>A0A1B6GG34</accession>
<name>A0A1B6GG34_9HEMI</name>
<feature type="non-terminal residue" evidence="1">
    <location>
        <position position="115"/>
    </location>
</feature>
<protein>
    <submittedName>
        <fullName evidence="1">Uncharacterized protein</fullName>
    </submittedName>
</protein>